<dbReference type="GO" id="GO:0009435">
    <property type="term" value="P:NAD+ biosynthetic process"/>
    <property type="evidence" value="ECO:0007669"/>
    <property type="project" value="UniProtKB-UniRule"/>
</dbReference>
<feature type="modified residue" description="N6-(pyridoxal phosphate)lysine" evidence="4">
    <location>
        <position position="245"/>
    </location>
</feature>
<sequence>MQFENSLEFAEKMDQQDPLAAIRNDFAIPKMDNGDDEVYLCGNSLGLQPKLAAEYVQRELAQWASLGVKGHFSGDFPWMPYHEFLSEGFADLVGAKTEEVVAMNTLTANLHFMMVSFYRPTETRHKILIEEHAFPSDHYAVESQIKFHGFDPKESMLLIKPRAGEDLIRNEDLIELIEKEGESIALIMLPGVQYYTGQVFDMQAITQLGHAKGCKVGFDLAHAAGNIVMNLHDWQVDFACWCTYKYLNSGPGSVAGCFVHENHHKDEDLPRFAGWWGHDKSTRFKMENTFKPIHSAEAWQLSNPPVLSLAAIRGSLDTIKKAGGINALREKSLKLTGFMRHLLTTQIPERITILTPSEEKYSGSQLSLTVRLNEKDDPERGKRVFTALEDAGVTGDWRYPNVIRVAPVPQYNSFKDVYRFVEILKNAIDNH</sequence>
<dbReference type="Gene3D" id="3.90.1150.10">
    <property type="entry name" value="Aspartate Aminotransferase, domain 1"/>
    <property type="match status" value="1"/>
</dbReference>
<comment type="catalytic activity">
    <reaction evidence="4 6">
        <text>L-kynurenine + H2O = anthranilate + L-alanine + H(+)</text>
        <dbReference type="Rhea" id="RHEA:16813"/>
        <dbReference type="ChEBI" id="CHEBI:15377"/>
        <dbReference type="ChEBI" id="CHEBI:15378"/>
        <dbReference type="ChEBI" id="CHEBI:16567"/>
        <dbReference type="ChEBI" id="CHEBI:57959"/>
        <dbReference type="ChEBI" id="CHEBI:57972"/>
        <dbReference type="EC" id="3.7.1.3"/>
    </reaction>
</comment>
<reference evidence="7 8" key="1">
    <citation type="submission" date="2019-06" db="EMBL/GenBank/DDBJ databases">
        <title>Draft genome of Aliikangiella marina GYP-15.</title>
        <authorList>
            <person name="Wang G."/>
        </authorList>
    </citation>
    <scope>NUCLEOTIDE SEQUENCE [LARGE SCALE GENOMIC DNA]</scope>
    <source>
        <strain evidence="7 8">GYP-15</strain>
    </source>
</reference>
<dbReference type="InterPro" id="IPR010111">
    <property type="entry name" value="Kynureninase"/>
</dbReference>
<dbReference type="GO" id="GO:0097053">
    <property type="term" value="P:L-kynurenine catabolic process"/>
    <property type="evidence" value="ECO:0007669"/>
    <property type="project" value="UniProtKB-UniRule"/>
</dbReference>
<dbReference type="NCBIfam" id="TIGR01814">
    <property type="entry name" value="kynureninase"/>
    <property type="match status" value="1"/>
</dbReference>
<dbReference type="InterPro" id="IPR015422">
    <property type="entry name" value="PyrdxlP-dep_Trfase_small"/>
</dbReference>
<feature type="binding site" evidence="4">
    <location>
        <position position="244"/>
    </location>
    <ligand>
        <name>pyridoxal 5'-phosphate</name>
        <dbReference type="ChEBI" id="CHEBI:597326"/>
    </ligand>
</feature>
<dbReference type="UniPathway" id="UPA00253">
    <property type="reaction ID" value="UER00329"/>
</dbReference>
<proteinExistence type="inferred from homology"/>
<dbReference type="PANTHER" id="PTHR14084:SF0">
    <property type="entry name" value="KYNURENINASE"/>
    <property type="match status" value="1"/>
</dbReference>
<comment type="subunit">
    <text evidence="4 6">Homodimer.</text>
</comment>
<feature type="binding site" evidence="4">
    <location>
        <begin position="134"/>
        <end position="137"/>
    </location>
    <ligand>
        <name>pyridoxal 5'-phosphate</name>
        <dbReference type="ChEBI" id="CHEBI:597326"/>
    </ligand>
</feature>
<evidence type="ECO:0000256" key="2">
    <source>
        <dbReference type="ARBA" id="ARBA00022801"/>
    </source>
</evidence>
<dbReference type="GO" id="GO:0030170">
    <property type="term" value="F:pyridoxal phosphate binding"/>
    <property type="evidence" value="ECO:0007669"/>
    <property type="project" value="UniProtKB-UniRule"/>
</dbReference>
<dbReference type="GO" id="GO:0005737">
    <property type="term" value="C:cytoplasm"/>
    <property type="evidence" value="ECO:0007669"/>
    <property type="project" value="UniProtKB-UniRule"/>
</dbReference>
<feature type="binding site" evidence="4">
    <location>
        <position position="303"/>
    </location>
    <ligand>
        <name>pyridoxal 5'-phosphate</name>
        <dbReference type="ChEBI" id="CHEBI:597326"/>
    </ligand>
</feature>
<dbReference type="FunFam" id="3.40.640.10:FF:000031">
    <property type="entry name" value="Kynureninase"/>
    <property type="match status" value="1"/>
</dbReference>
<protein>
    <recommendedName>
        <fullName evidence="4 5">Kynureninase</fullName>
        <ecNumber evidence="4 5">3.7.1.3</ecNumber>
    </recommendedName>
    <alternativeName>
        <fullName evidence="4">L-kynurenine hydrolase</fullName>
    </alternativeName>
</protein>
<evidence type="ECO:0000256" key="4">
    <source>
        <dbReference type="HAMAP-Rule" id="MF_01970"/>
    </source>
</evidence>
<name>A0A545T9D7_9GAMM</name>
<evidence type="ECO:0000256" key="6">
    <source>
        <dbReference type="PIRNR" id="PIRNR038800"/>
    </source>
</evidence>
<accession>A0A545T9D7</accession>
<evidence type="ECO:0000256" key="3">
    <source>
        <dbReference type="ARBA" id="ARBA00022898"/>
    </source>
</evidence>
<keyword evidence="8" id="KW-1185">Reference proteome</keyword>
<dbReference type="InterPro" id="IPR015424">
    <property type="entry name" value="PyrdxlP-dep_Trfase"/>
</dbReference>
<evidence type="ECO:0000256" key="5">
    <source>
        <dbReference type="NCBIfam" id="TIGR01814"/>
    </source>
</evidence>
<dbReference type="EMBL" id="VIKR01000003">
    <property type="protein sequence ID" value="TQV73822.1"/>
    <property type="molecule type" value="Genomic_DNA"/>
</dbReference>
<comment type="pathway">
    <text evidence="4 6">Amino-acid degradation; L-kynurenine degradation; L-alanine and anthranilate from L-kynurenine: step 1/1.</text>
</comment>
<dbReference type="GO" id="GO:0043420">
    <property type="term" value="P:anthranilate metabolic process"/>
    <property type="evidence" value="ECO:0007669"/>
    <property type="project" value="TreeGrafter"/>
</dbReference>
<keyword evidence="2 4" id="KW-0378">Hydrolase</keyword>
<feature type="binding site" evidence="4">
    <location>
        <position position="275"/>
    </location>
    <ligand>
        <name>pyridoxal 5'-phosphate</name>
        <dbReference type="ChEBI" id="CHEBI:597326"/>
    </ligand>
</feature>
<dbReference type="HAMAP" id="MF_01970">
    <property type="entry name" value="Kynureninase"/>
    <property type="match status" value="1"/>
</dbReference>
<dbReference type="Gene3D" id="3.40.640.10">
    <property type="entry name" value="Type I PLP-dependent aspartate aminotransferase-like (Major domain)"/>
    <property type="match status" value="1"/>
</dbReference>
<evidence type="ECO:0000256" key="1">
    <source>
        <dbReference type="ARBA" id="ARBA00022642"/>
    </source>
</evidence>
<dbReference type="GO" id="GO:0019805">
    <property type="term" value="P:quinolinate biosynthetic process"/>
    <property type="evidence" value="ECO:0007669"/>
    <property type="project" value="UniProtKB-UniRule"/>
</dbReference>
<comment type="similarity">
    <text evidence="4 6">Belongs to the kynureninase family.</text>
</comment>
<feature type="binding site" evidence="4">
    <location>
        <position position="222"/>
    </location>
    <ligand>
        <name>pyridoxal 5'-phosphate</name>
        <dbReference type="ChEBI" id="CHEBI:597326"/>
    </ligand>
</feature>
<dbReference type="Proteomes" id="UP000317839">
    <property type="component" value="Unassembled WGS sequence"/>
</dbReference>
<keyword evidence="3 4" id="KW-0663">Pyridoxal phosphate</keyword>
<dbReference type="RefSeq" id="WP_142942530.1">
    <property type="nucleotide sequence ID" value="NZ_VIKR01000003.1"/>
</dbReference>
<feature type="binding site" evidence="4">
    <location>
        <position position="106"/>
    </location>
    <ligand>
        <name>pyridoxal 5'-phosphate</name>
        <dbReference type="ChEBI" id="CHEBI:597326"/>
    </ligand>
</feature>
<evidence type="ECO:0000313" key="8">
    <source>
        <dbReference type="Proteomes" id="UP000317839"/>
    </source>
</evidence>
<comment type="catalytic activity">
    <reaction evidence="6">
        <text>3-hydroxy-L-kynurenine + H2O = 3-hydroxyanthranilate + L-alanine + H(+)</text>
        <dbReference type="Rhea" id="RHEA:25143"/>
        <dbReference type="ChEBI" id="CHEBI:15377"/>
        <dbReference type="ChEBI" id="CHEBI:15378"/>
        <dbReference type="ChEBI" id="CHEBI:36559"/>
        <dbReference type="ChEBI" id="CHEBI:57972"/>
        <dbReference type="ChEBI" id="CHEBI:58125"/>
        <dbReference type="EC" id="3.7.1.3"/>
    </reaction>
</comment>
<comment type="caution">
    <text evidence="4">Lacks conserved residue(s) required for the propagation of feature annotation.</text>
</comment>
<dbReference type="GO" id="GO:0030429">
    <property type="term" value="F:kynureninase activity"/>
    <property type="evidence" value="ECO:0007669"/>
    <property type="project" value="UniProtKB-UniRule"/>
</dbReference>
<keyword evidence="1 4" id="KW-0662">Pyridine nucleotide biosynthesis</keyword>
<dbReference type="UniPathway" id="UPA00334">
    <property type="reaction ID" value="UER00455"/>
</dbReference>
<feature type="binding site" evidence="4">
    <location>
        <position position="219"/>
    </location>
    <ligand>
        <name>pyridoxal 5'-phosphate</name>
        <dbReference type="ChEBI" id="CHEBI:597326"/>
    </ligand>
</feature>
<dbReference type="EC" id="3.7.1.3" evidence="4 5"/>
<dbReference type="SUPFAM" id="SSF53383">
    <property type="entry name" value="PLP-dependent transferases"/>
    <property type="match status" value="1"/>
</dbReference>
<dbReference type="PANTHER" id="PTHR14084">
    <property type="entry name" value="KYNURENINASE"/>
    <property type="match status" value="1"/>
</dbReference>
<dbReference type="GO" id="GO:0019441">
    <property type="term" value="P:L-tryptophan catabolic process to kynurenine"/>
    <property type="evidence" value="ECO:0007669"/>
    <property type="project" value="TreeGrafter"/>
</dbReference>
<dbReference type="OrthoDB" id="9812626at2"/>
<dbReference type="InterPro" id="IPR015421">
    <property type="entry name" value="PyrdxlP-dep_Trfase_major"/>
</dbReference>
<feature type="binding site" evidence="4">
    <location>
        <position position="107"/>
    </location>
    <ligand>
        <name>pyridoxal 5'-phosphate</name>
        <dbReference type="ChEBI" id="CHEBI:597326"/>
    </ligand>
</feature>
<evidence type="ECO:0000313" key="7">
    <source>
        <dbReference type="EMBL" id="TQV73822.1"/>
    </source>
</evidence>
<comment type="function">
    <text evidence="4 6">Catalyzes the cleavage of L-kynurenine (L-Kyn) and L-3-hydroxykynurenine (L-3OHKyn) into anthranilic acid (AA) and 3-hydroxyanthranilic acid (3-OHAA), respectively.</text>
</comment>
<gene>
    <name evidence="4 7" type="primary">kynU</name>
    <name evidence="7" type="ORF">FLL45_13210</name>
</gene>
<comment type="cofactor">
    <cofactor evidence="4 6">
        <name>pyridoxal 5'-phosphate</name>
        <dbReference type="ChEBI" id="CHEBI:597326"/>
    </cofactor>
</comment>
<comment type="pathway">
    <text evidence="4 6">Cofactor biosynthesis; NAD(+) biosynthesis; quinolinate from L-kynurenine: step 2/3.</text>
</comment>
<comment type="caution">
    <text evidence="7">The sequence shown here is derived from an EMBL/GenBank/DDBJ whole genome shotgun (WGS) entry which is preliminary data.</text>
</comment>
<organism evidence="7 8">
    <name type="scientific">Aliikangiella marina</name>
    <dbReference type="NCBI Taxonomy" id="1712262"/>
    <lineage>
        <taxon>Bacteria</taxon>
        <taxon>Pseudomonadati</taxon>
        <taxon>Pseudomonadota</taxon>
        <taxon>Gammaproteobacteria</taxon>
        <taxon>Oceanospirillales</taxon>
        <taxon>Pleioneaceae</taxon>
        <taxon>Aliikangiella</taxon>
    </lineage>
</organism>
<dbReference type="Pfam" id="PF22580">
    <property type="entry name" value="KYNU_C"/>
    <property type="match status" value="1"/>
</dbReference>
<dbReference type="AlphaFoldDB" id="A0A545T9D7"/>
<dbReference type="PIRSF" id="PIRSF038800">
    <property type="entry name" value="KYNU"/>
    <property type="match status" value="1"/>
</dbReference>